<dbReference type="Pfam" id="PF00534">
    <property type="entry name" value="Glycos_transf_1"/>
    <property type="match status" value="1"/>
</dbReference>
<dbReference type="PANTHER" id="PTHR46401:SF2">
    <property type="entry name" value="GLYCOSYLTRANSFERASE WBBK-RELATED"/>
    <property type="match status" value="1"/>
</dbReference>
<dbReference type="SUPFAM" id="SSF53756">
    <property type="entry name" value="UDP-Glycosyltransferase/glycogen phosphorylase"/>
    <property type="match status" value="1"/>
</dbReference>
<dbReference type="PANTHER" id="PTHR46401">
    <property type="entry name" value="GLYCOSYLTRANSFERASE WBBK-RELATED"/>
    <property type="match status" value="1"/>
</dbReference>
<feature type="domain" description="Glycosyl transferase family 1" evidence="2">
    <location>
        <begin position="23"/>
        <end position="188"/>
    </location>
</feature>
<dbReference type="GO" id="GO:0009103">
    <property type="term" value="P:lipopolysaccharide biosynthetic process"/>
    <property type="evidence" value="ECO:0007669"/>
    <property type="project" value="TreeGrafter"/>
</dbReference>
<evidence type="ECO:0000256" key="1">
    <source>
        <dbReference type="ARBA" id="ARBA00022679"/>
    </source>
</evidence>
<gene>
    <name evidence="3" type="ORF">G5S52_21605</name>
</gene>
<evidence type="ECO:0000313" key="4">
    <source>
        <dbReference type="Proteomes" id="UP000473008"/>
    </source>
</evidence>
<proteinExistence type="predicted"/>
<dbReference type="Gene3D" id="3.40.50.2000">
    <property type="entry name" value="Glycogen Phosphorylase B"/>
    <property type="match status" value="2"/>
</dbReference>
<dbReference type="EMBL" id="JAALDL010000024">
    <property type="protein sequence ID" value="NGO00125.1"/>
    <property type="molecule type" value="Genomic_DNA"/>
</dbReference>
<dbReference type="GO" id="GO:0016757">
    <property type="term" value="F:glycosyltransferase activity"/>
    <property type="evidence" value="ECO:0007669"/>
    <property type="project" value="InterPro"/>
</dbReference>
<dbReference type="AlphaFoldDB" id="A0A6M1RIY8"/>
<dbReference type="InterPro" id="IPR001296">
    <property type="entry name" value="Glyco_trans_1"/>
</dbReference>
<sequence>MFPNMEVKVVHNFFDLDVVDKTVYKKKELSLLYLSNIMESKGVFKLIEAVDNLRARGVEVTLDVAGAPMSDDFLSCEQVKIKFKDLIKDKDYIRYHGSIDGKEKAVLLHESMIFVLPSFYKTEAQPLSLIEAMASGCILITTNHNYLPDLVKHGVNGSLVTKGSVSELESAIFDYCRNVEKSLTISKYNISYAEKYFSKSKYIENLAKIIG</sequence>
<comment type="caution">
    <text evidence="3">The sequence shown here is derived from an EMBL/GenBank/DDBJ whole genome shotgun (WGS) entry which is preliminary data.</text>
</comment>
<dbReference type="RefSeq" id="WP_165018402.1">
    <property type="nucleotide sequence ID" value="NZ_JAALDL010000024.1"/>
</dbReference>
<keyword evidence="4" id="KW-1185">Reference proteome</keyword>
<dbReference type="CDD" id="cd03801">
    <property type="entry name" value="GT4_PimA-like"/>
    <property type="match status" value="1"/>
</dbReference>
<reference evidence="3 4" key="1">
    <citation type="submission" date="2020-02" db="EMBL/GenBank/DDBJ databases">
        <title>The draft genome of Grimontia sedimenta sp. nov., isolated from benthic sediments near coral reefs south of Kuwait.</title>
        <authorList>
            <person name="Mahmoud H.M."/>
            <person name="Jose L."/>
            <person name="Eapen S."/>
        </authorList>
    </citation>
    <scope>NUCLEOTIDE SEQUENCE [LARGE SCALE GENOMIC DNA]</scope>
    <source>
        <strain evidence="3 4">S25</strain>
    </source>
</reference>
<evidence type="ECO:0000259" key="2">
    <source>
        <dbReference type="Pfam" id="PF00534"/>
    </source>
</evidence>
<dbReference type="Proteomes" id="UP000473008">
    <property type="component" value="Unassembled WGS sequence"/>
</dbReference>
<evidence type="ECO:0000313" key="3">
    <source>
        <dbReference type="EMBL" id="NGO00125.1"/>
    </source>
</evidence>
<keyword evidence="1 3" id="KW-0808">Transferase</keyword>
<protein>
    <submittedName>
        <fullName evidence="3">Glycosyltransferase family 4 protein</fullName>
    </submittedName>
</protein>
<accession>A0A6M1RIY8</accession>
<name>A0A6M1RIY8_9GAMM</name>
<organism evidence="3 4">
    <name type="scientific">Grimontia sedimenti</name>
    <dbReference type="NCBI Taxonomy" id="2711294"/>
    <lineage>
        <taxon>Bacteria</taxon>
        <taxon>Pseudomonadati</taxon>
        <taxon>Pseudomonadota</taxon>
        <taxon>Gammaproteobacteria</taxon>
        <taxon>Vibrionales</taxon>
        <taxon>Vibrionaceae</taxon>
        <taxon>Grimontia</taxon>
    </lineage>
</organism>